<dbReference type="EMBL" id="CP039345">
    <property type="protein sequence ID" value="QCD78706.1"/>
    <property type="molecule type" value="Genomic_DNA"/>
</dbReference>
<name>A0A4D6KL04_VIGUN</name>
<sequence>MSSLLYLAEARPSRLIETLVRSNTQSLAWMRIQCNMHKSHRDLASASHSRLSRRACCSTLTMVAKRKAQTRTKIDNLQLSLRRE</sequence>
<proteinExistence type="predicted"/>
<organism evidence="1 2">
    <name type="scientific">Vigna unguiculata</name>
    <name type="common">Cowpea</name>
    <dbReference type="NCBI Taxonomy" id="3917"/>
    <lineage>
        <taxon>Eukaryota</taxon>
        <taxon>Viridiplantae</taxon>
        <taxon>Streptophyta</taxon>
        <taxon>Embryophyta</taxon>
        <taxon>Tracheophyta</taxon>
        <taxon>Spermatophyta</taxon>
        <taxon>Magnoliopsida</taxon>
        <taxon>eudicotyledons</taxon>
        <taxon>Gunneridae</taxon>
        <taxon>Pentapetalae</taxon>
        <taxon>rosids</taxon>
        <taxon>fabids</taxon>
        <taxon>Fabales</taxon>
        <taxon>Fabaceae</taxon>
        <taxon>Papilionoideae</taxon>
        <taxon>50 kb inversion clade</taxon>
        <taxon>NPAAA clade</taxon>
        <taxon>indigoferoid/millettioid clade</taxon>
        <taxon>Phaseoleae</taxon>
        <taxon>Vigna</taxon>
    </lineage>
</organism>
<keyword evidence="2" id="KW-1185">Reference proteome</keyword>
<dbReference type="AlphaFoldDB" id="A0A4D6KL04"/>
<evidence type="ECO:0000313" key="1">
    <source>
        <dbReference type="EMBL" id="QCD78706.1"/>
    </source>
</evidence>
<gene>
    <name evidence="1" type="ORF">DEO72_LG1g2342</name>
</gene>
<reference evidence="1 2" key="1">
    <citation type="submission" date="2019-04" db="EMBL/GenBank/DDBJ databases">
        <title>An improved genome assembly and genetic linkage map for asparagus bean, Vigna unguiculata ssp. sesquipedialis.</title>
        <authorList>
            <person name="Xia Q."/>
            <person name="Zhang R."/>
            <person name="Dong Y."/>
        </authorList>
    </citation>
    <scope>NUCLEOTIDE SEQUENCE [LARGE SCALE GENOMIC DNA]</scope>
    <source>
        <tissue evidence="1">Leaf</tissue>
    </source>
</reference>
<evidence type="ECO:0000313" key="2">
    <source>
        <dbReference type="Proteomes" id="UP000501690"/>
    </source>
</evidence>
<protein>
    <submittedName>
        <fullName evidence="1">Uncharacterized protein</fullName>
    </submittedName>
</protein>
<accession>A0A4D6KL04</accession>
<dbReference type="Proteomes" id="UP000501690">
    <property type="component" value="Linkage Group LG1"/>
</dbReference>